<dbReference type="AlphaFoldDB" id="A0A2G5T2N4"/>
<protein>
    <submittedName>
        <fullName evidence="1">Uncharacterized protein</fullName>
    </submittedName>
</protein>
<gene>
    <name evidence="1" type="primary">Cnig_chr_X.g26322</name>
    <name evidence="1" type="ORF">B9Z55_026322</name>
</gene>
<dbReference type="EMBL" id="PDUG01000006">
    <property type="protein sequence ID" value="PIC21520.1"/>
    <property type="molecule type" value="Genomic_DNA"/>
</dbReference>
<reference evidence="2" key="1">
    <citation type="submission" date="2017-10" db="EMBL/GenBank/DDBJ databases">
        <title>Rapid genome shrinkage in a self-fertile nematode reveals novel sperm competition proteins.</title>
        <authorList>
            <person name="Yin D."/>
            <person name="Schwarz E.M."/>
            <person name="Thomas C.G."/>
            <person name="Felde R.L."/>
            <person name="Korf I.F."/>
            <person name="Cutter A.D."/>
            <person name="Schartner C.M."/>
            <person name="Ralston E.J."/>
            <person name="Meyer B.J."/>
            <person name="Haag E.S."/>
        </authorList>
    </citation>
    <scope>NUCLEOTIDE SEQUENCE [LARGE SCALE GENOMIC DNA]</scope>
    <source>
        <strain evidence="2">JU1422</strain>
    </source>
</reference>
<dbReference type="Proteomes" id="UP000230233">
    <property type="component" value="Chromosome X"/>
</dbReference>
<sequence>MNCSEGVVRIVDFVRNFEKARNSAAKATEYIETLKKLWKIRRRRQQGGGTNVRILTARAEKYSKQMKRKCRCTQAEPSSADWSKDRRKENTVESFFVLISKESSRKKQWNQEVEAYNKFWKLKRKQELPMWEF</sequence>
<evidence type="ECO:0000313" key="1">
    <source>
        <dbReference type="EMBL" id="PIC21520.1"/>
    </source>
</evidence>
<name>A0A2G5T2N4_9PELO</name>
<evidence type="ECO:0000313" key="2">
    <source>
        <dbReference type="Proteomes" id="UP000230233"/>
    </source>
</evidence>
<comment type="caution">
    <text evidence="1">The sequence shown here is derived from an EMBL/GenBank/DDBJ whole genome shotgun (WGS) entry which is preliminary data.</text>
</comment>
<keyword evidence="2" id="KW-1185">Reference proteome</keyword>
<organism evidence="1 2">
    <name type="scientific">Caenorhabditis nigoni</name>
    <dbReference type="NCBI Taxonomy" id="1611254"/>
    <lineage>
        <taxon>Eukaryota</taxon>
        <taxon>Metazoa</taxon>
        <taxon>Ecdysozoa</taxon>
        <taxon>Nematoda</taxon>
        <taxon>Chromadorea</taxon>
        <taxon>Rhabditida</taxon>
        <taxon>Rhabditina</taxon>
        <taxon>Rhabditomorpha</taxon>
        <taxon>Rhabditoidea</taxon>
        <taxon>Rhabditidae</taxon>
        <taxon>Peloderinae</taxon>
        <taxon>Caenorhabditis</taxon>
    </lineage>
</organism>
<accession>A0A2G5T2N4</accession>
<proteinExistence type="predicted"/>